<proteinExistence type="predicted"/>
<dbReference type="InterPro" id="IPR032675">
    <property type="entry name" value="LRR_dom_sf"/>
</dbReference>
<dbReference type="SUPFAM" id="SSF52047">
    <property type="entry name" value="RNI-like"/>
    <property type="match status" value="1"/>
</dbReference>
<organism evidence="1 2">
    <name type="scientific">Mya arenaria</name>
    <name type="common">Soft-shell clam</name>
    <dbReference type="NCBI Taxonomy" id="6604"/>
    <lineage>
        <taxon>Eukaryota</taxon>
        <taxon>Metazoa</taxon>
        <taxon>Spiralia</taxon>
        <taxon>Lophotrochozoa</taxon>
        <taxon>Mollusca</taxon>
        <taxon>Bivalvia</taxon>
        <taxon>Autobranchia</taxon>
        <taxon>Heteroconchia</taxon>
        <taxon>Euheterodonta</taxon>
        <taxon>Imparidentia</taxon>
        <taxon>Neoheterodontei</taxon>
        <taxon>Myida</taxon>
        <taxon>Myoidea</taxon>
        <taxon>Myidae</taxon>
        <taxon>Mya</taxon>
    </lineage>
</organism>
<dbReference type="EMBL" id="CP111016">
    <property type="protein sequence ID" value="WAR04981.1"/>
    <property type="molecule type" value="Genomic_DNA"/>
</dbReference>
<accession>A0ABY7E8R2</accession>
<gene>
    <name evidence="1" type="ORF">MAR_020350</name>
</gene>
<name>A0ABY7E8R2_MYAAR</name>
<protein>
    <recommendedName>
        <fullName evidence="3">NACHT domain-containing protein</fullName>
    </recommendedName>
</protein>
<reference evidence="1" key="1">
    <citation type="submission" date="2022-11" db="EMBL/GenBank/DDBJ databases">
        <title>Centuries of genome instability and evolution in soft-shell clam transmissible cancer (bioRxiv).</title>
        <authorList>
            <person name="Hart S.F.M."/>
            <person name="Yonemitsu M.A."/>
            <person name="Giersch R.M."/>
            <person name="Beal B.F."/>
            <person name="Arriagada G."/>
            <person name="Davis B.W."/>
            <person name="Ostrander E.A."/>
            <person name="Goff S.P."/>
            <person name="Metzger M.J."/>
        </authorList>
    </citation>
    <scope>NUCLEOTIDE SEQUENCE</scope>
    <source>
        <strain evidence="1">MELC-2E11</strain>
        <tissue evidence="1">Siphon/mantle</tissue>
    </source>
</reference>
<dbReference type="PANTHER" id="PTHR46844:SF1">
    <property type="entry name" value="SLR5058 PROTEIN"/>
    <property type="match status" value="1"/>
</dbReference>
<keyword evidence="2" id="KW-1185">Reference proteome</keyword>
<sequence>MATCAEIIEDEETQNCIKCLYGMKITRNGLIRFTNDVMTAFRDQAVDDANENNSAKHQSCSSCTTKSVVPCPTRGICSFLRGTRACKFHDSLPQPCPNKLCNHMLLFIMRNHKYGAPSLKNTDASAWFTNAWEIAKCFCPPDGYINAKSAKETDLNGLLSIFENCVLFEDKFNDVKCIGEIREYCRNLRHSPNMQIPNTEVPRIFQVLRNLLSDQKDIGTRQEAKQALEQLNELESNNITISMEETKIILATERQAAEECQHKQCQDTQGELINQIASRLDQITMLLELIEQRSRRQSTRETATNDGETTDTVKMKYDEKVKGFAEDLCILYNKYYSTLPLGPLFEEKVTPVEDMFVIPTLTHLKTETTSEKKREDMFRSGCNTFQEPITSIDEIFMRKNKRATTIYLEGKTGFGKTSYCTFLTTLWCRKNSKVNERRQGALFTENSAYIDKSKILEEFKLLFLVPLRSVEAGIVDVDDMIYKHIIPNLAHKDTYDMAFLREVLNEERCLIVLDGLDEWLHPSRHTSCMQKHCCLPHCSFRNCVLLISSKPGKIADSCVAFTEFENRLALQKLDERARRILVENISKRLKKDTCGINVVKFLAEVEKDGIQDFLSNPLTIVQIMCLWHDDKSFVDSRCKVYCQILNMLLIRAEQKSAPLHISQSSDEKENVELPPCFTDDAECCHKYKTLLLKLGELAFKSLKSDNAHMLDARTVTKTLSSEEEKFTLCTGILSKHEQSEKFARKVCYYNFLHSTYQEMLCCLYLVCAQRSDDLTKELLNKLEGKMQKDILSEFFVFSCGMSAKIANSAHEKILKMKHDQMKTCDRIKYLDVRNFRDLTLKGYQESKNDGVEINISLRQCVFDKHMDSQSNPELWNKMEGIYSLACIWHKQFSIKVDEMNKAIQESRDSLLYVFINGEHGKDIRCTSANLNACYILHTLELRSIELTDILDLSNCQTLSSLTIAKVKLSQIHLNPSKLHYCFLRPIDDKDNSFKLSFAENKTFSANLKELTLMKVNVIGELDISKCQHLDGICLWNVSMDSLKISEHPIKTCFLGDHIGNDDKSYWPDVLSILENSTTIVELYVSGSEYKSTELLRTIQTMSNLRDLQLMHIDCSESELNFPKRLERFSLDEVKLSFDAFKVLVSTVKSFQQSIECQFEGCEITNTDSNAIEIFITETCKPPSYEIDHKVFRSRNESFPIPINIRSPGPKVDPNIKNLGFHTCVE</sequence>
<dbReference type="PANTHER" id="PTHR46844">
    <property type="entry name" value="SLR5058 PROTEIN"/>
    <property type="match status" value="1"/>
</dbReference>
<dbReference type="SUPFAM" id="SSF52540">
    <property type="entry name" value="P-loop containing nucleoside triphosphate hydrolases"/>
    <property type="match status" value="1"/>
</dbReference>
<dbReference type="Proteomes" id="UP001164746">
    <property type="component" value="Chromosome 5"/>
</dbReference>
<evidence type="ECO:0008006" key="3">
    <source>
        <dbReference type="Google" id="ProtNLM"/>
    </source>
</evidence>
<evidence type="ECO:0000313" key="1">
    <source>
        <dbReference type="EMBL" id="WAR04981.1"/>
    </source>
</evidence>
<dbReference type="Gene3D" id="3.40.50.300">
    <property type="entry name" value="P-loop containing nucleotide triphosphate hydrolases"/>
    <property type="match status" value="1"/>
</dbReference>
<evidence type="ECO:0000313" key="2">
    <source>
        <dbReference type="Proteomes" id="UP001164746"/>
    </source>
</evidence>
<dbReference type="InterPro" id="IPR027417">
    <property type="entry name" value="P-loop_NTPase"/>
</dbReference>
<dbReference type="Gene3D" id="3.80.10.10">
    <property type="entry name" value="Ribonuclease Inhibitor"/>
    <property type="match status" value="1"/>
</dbReference>